<dbReference type="InterPro" id="IPR050661">
    <property type="entry name" value="BglG_antiterminators"/>
</dbReference>
<accession>A0A430B376</accession>
<dbReference type="OrthoDB" id="2191269at2"/>
<organism evidence="4 5">
    <name type="scientific">Vagococcus acidifermentans</name>
    <dbReference type="NCBI Taxonomy" id="564710"/>
    <lineage>
        <taxon>Bacteria</taxon>
        <taxon>Bacillati</taxon>
        <taxon>Bacillota</taxon>
        <taxon>Bacilli</taxon>
        <taxon>Lactobacillales</taxon>
        <taxon>Enterococcaceae</taxon>
        <taxon>Vagococcus</taxon>
    </lineage>
</organism>
<evidence type="ECO:0000256" key="2">
    <source>
        <dbReference type="ARBA" id="ARBA00023163"/>
    </source>
</evidence>
<feature type="domain" description="Mga helix-turn-helix" evidence="3">
    <location>
        <begin position="72"/>
        <end position="157"/>
    </location>
</feature>
<dbReference type="Pfam" id="PF05043">
    <property type="entry name" value="Mga"/>
    <property type="match status" value="1"/>
</dbReference>
<name>A0A430B376_9ENTE</name>
<keyword evidence="5" id="KW-1185">Reference proteome</keyword>
<dbReference type="AlphaFoldDB" id="A0A430B376"/>
<dbReference type="PANTHER" id="PTHR30185">
    <property type="entry name" value="CRYPTIC BETA-GLUCOSIDE BGL OPERON ANTITERMINATOR"/>
    <property type="match status" value="1"/>
</dbReference>
<dbReference type="Gene3D" id="1.10.10.10">
    <property type="entry name" value="Winged helix-like DNA-binding domain superfamily/Winged helix DNA-binding domain"/>
    <property type="match status" value="1"/>
</dbReference>
<dbReference type="Proteomes" id="UP000286773">
    <property type="component" value="Unassembled WGS sequence"/>
</dbReference>
<gene>
    <name evidence="4" type="ORF">CBF27_01955</name>
</gene>
<evidence type="ECO:0000313" key="4">
    <source>
        <dbReference type="EMBL" id="RSU14764.1"/>
    </source>
</evidence>
<evidence type="ECO:0000313" key="5">
    <source>
        <dbReference type="Proteomes" id="UP000286773"/>
    </source>
</evidence>
<dbReference type="EMBL" id="NGKC01000001">
    <property type="protein sequence ID" value="RSU14764.1"/>
    <property type="molecule type" value="Genomic_DNA"/>
</dbReference>
<proteinExistence type="predicted"/>
<evidence type="ECO:0000259" key="3">
    <source>
        <dbReference type="Pfam" id="PF05043"/>
    </source>
</evidence>
<keyword evidence="1" id="KW-0805">Transcription regulation</keyword>
<dbReference type="RefSeq" id="WP_126811838.1">
    <property type="nucleotide sequence ID" value="NZ_NGKC01000001.1"/>
</dbReference>
<dbReference type="InterPro" id="IPR036388">
    <property type="entry name" value="WH-like_DNA-bd_sf"/>
</dbReference>
<comment type="caution">
    <text evidence="4">The sequence shown here is derived from an EMBL/GenBank/DDBJ whole genome shotgun (WGS) entry which is preliminary data.</text>
</comment>
<keyword evidence="2" id="KW-0804">Transcription</keyword>
<evidence type="ECO:0000256" key="1">
    <source>
        <dbReference type="ARBA" id="ARBA00023015"/>
    </source>
</evidence>
<protein>
    <recommendedName>
        <fullName evidence="3">Mga helix-turn-helix domain-containing protein</fullName>
    </recommendedName>
</protein>
<sequence length="497" mass="58907">MRELLGEKDRRRLELVEKIYLNPGITIDELSETLFLTAIQLQTDLGFLQHPLAPIEIEVNRSRQCFLKIPATLSIKHVYRVFLENSLVFRLLEAIFFHEYENYDKLATELFVSQATLKRAIAFANRCFDPHDIRIKSRPVRLEGDEINIRAFFNFYFQERYPDDDYPFAEIEKNLVSELADLFIRRLPEHKQNYASRNRLNLYLLVSLIREKQHHVPLQVNYLTEIQKHRLADELASFVGKQKFEHYFKLKLTPELYLRLFRQYLNSGYAFSASDYSERISENPQNRQLYDGVYRVVSELSRQLDIPVLEMNELVLKIYNVLSTTAKLTITPYILFPNRKSFLLLSRHLQEAVQQQTRQLFNHYLPAVAERNQAYFYEFFYLLVTHWPDFYHYLIQLTPPCRVGLFFNSDVEHMTYMKAHLQFLFGEKITVEILNLQTVEELTNVSAAFDLIVINFVLPARVPLATRYISVIDVLSQDDVSKIGRVVNEQYYHNMRL</sequence>
<reference evidence="4 5" key="1">
    <citation type="submission" date="2017-05" db="EMBL/GenBank/DDBJ databases">
        <title>Vagococcus spp. assemblies.</title>
        <authorList>
            <person name="Gulvik C.A."/>
        </authorList>
    </citation>
    <scope>NUCLEOTIDE SEQUENCE [LARGE SCALE GENOMIC DNA]</scope>
    <source>
        <strain evidence="4 5">LMG 24798</strain>
    </source>
</reference>
<dbReference type="InterPro" id="IPR007737">
    <property type="entry name" value="Mga_HTH"/>
</dbReference>
<dbReference type="PANTHER" id="PTHR30185:SF18">
    <property type="entry name" value="TRANSCRIPTIONAL REGULATOR MTLR"/>
    <property type="match status" value="1"/>
</dbReference>